<dbReference type="AlphaFoldDB" id="A0AAW8EW58"/>
<evidence type="ECO:0000256" key="1">
    <source>
        <dbReference type="SAM" id="MobiDB-lite"/>
    </source>
</evidence>
<accession>A0AAW8EW58</accession>
<comment type="caution">
    <text evidence="2">The sequence shown here is derived from an EMBL/GenBank/DDBJ whole genome shotgun (WGS) entry which is preliminary data.</text>
</comment>
<evidence type="ECO:0000313" key="3">
    <source>
        <dbReference type="Proteomes" id="UP001244427"/>
    </source>
</evidence>
<keyword evidence="3" id="KW-1185">Reference proteome</keyword>
<reference evidence="2 3" key="1">
    <citation type="submission" date="2023-07" db="EMBL/GenBank/DDBJ databases">
        <title>Comparative genomics of wheat-associated soil bacteria to identify genetic determinants of phenazine resistance.</title>
        <authorList>
            <person name="Mouncey N."/>
        </authorList>
    </citation>
    <scope>NUCLEOTIDE SEQUENCE [LARGE SCALE GENOMIC DNA]</scope>
    <source>
        <strain evidence="2 3">W4I9-1</strain>
    </source>
</reference>
<sequence>MGLFQQRSEEEENQWVLPSEPLARSEADLLDEVPSVDSLALGLGNPITSIVFPVAPVLQDTEGTETGEPEE</sequence>
<organism evidence="2 3">
    <name type="scientific">Microbacterium natoriense</name>
    <dbReference type="NCBI Taxonomy" id="284570"/>
    <lineage>
        <taxon>Bacteria</taxon>
        <taxon>Bacillati</taxon>
        <taxon>Actinomycetota</taxon>
        <taxon>Actinomycetes</taxon>
        <taxon>Micrococcales</taxon>
        <taxon>Microbacteriaceae</taxon>
        <taxon>Microbacterium</taxon>
    </lineage>
</organism>
<dbReference type="RefSeq" id="WP_307293824.1">
    <property type="nucleotide sequence ID" value="NZ_JAUSXV010000001.1"/>
</dbReference>
<proteinExistence type="predicted"/>
<evidence type="ECO:0000313" key="2">
    <source>
        <dbReference type="EMBL" id="MDQ0646622.1"/>
    </source>
</evidence>
<feature type="region of interest" description="Disordered" evidence="1">
    <location>
        <begin position="1"/>
        <end position="20"/>
    </location>
</feature>
<protein>
    <submittedName>
        <fullName evidence="2">Uncharacterized protein</fullName>
    </submittedName>
</protein>
<dbReference type="EMBL" id="JAUSXV010000001">
    <property type="protein sequence ID" value="MDQ0646622.1"/>
    <property type="molecule type" value="Genomic_DNA"/>
</dbReference>
<gene>
    <name evidence="2" type="ORF">QFZ53_000818</name>
</gene>
<dbReference type="Proteomes" id="UP001244427">
    <property type="component" value="Unassembled WGS sequence"/>
</dbReference>
<name>A0AAW8EW58_9MICO</name>